<evidence type="ECO:0000313" key="2">
    <source>
        <dbReference type="EMBL" id="AQZ67842.1"/>
    </source>
</evidence>
<proteinExistence type="predicted"/>
<feature type="signal peptide" evidence="1">
    <location>
        <begin position="1"/>
        <end position="27"/>
    </location>
</feature>
<keyword evidence="3" id="KW-1185">Reference proteome</keyword>
<name>A0A1V0ACI4_9ACTN</name>
<dbReference type="EMBL" id="CP017717">
    <property type="protein sequence ID" value="AQZ67842.1"/>
    <property type="molecule type" value="Genomic_DNA"/>
</dbReference>
<dbReference type="Proteomes" id="UP000190797">
    <property type="component" value="Chromosome"/>
</dbReference>
<accession>A0A1V0ACI4</accession>
<dbReference type="AlphaFoldDB" id="A0A1V0ACI4"/>
<dbReference type="RefSeq" id="WP_080044154.1">
    <property type="nucleotide sequence ID" value="NZ_CP017717.1"/>
</dbReference>
<sequence>MTIWSKLALTAAGAAFALGALAGVASADDNAGKLTTTVKCGHIFAPIASPGAHIEPTACTTDQNLGQNSVRPNNGNTNVANLASNLFPWL</sequence>
<protein>
    <recommendedName>
        <fullName evidence="4">Chaplin domain-containing protein</fullName>
    </recommendedName>
</protein>
<evidence type="ECO:0008006" key="4">
    <source>
        <dbReference type="Google" id="ProtNLM"/>
    </source>
</evidence>
<evidence type="ECO:0000313" key="3">
    <source>
        <dbReference type="Proteomes" id="UP000190797"/>
    </source>
</evidence>
<feature type="chain" id="PRO_5012617760" description="Chaplin domain-containing protein" evidence="1">
    <location>
        <begin position="28"/>
        <end position="90"/>
    </location>
</feature>
<reference evidence="3" key="1">
    <citation type="journal article" date="2017" name="Med. Chem. Commun.">
        <title>Nonomuraea sp. ATCC 55076 harbours the largest actinomycete chromosome to date and the kistamicin biosynthetic gene cluster.</title>
        <authorList>
            <person name="Nazari B."/>
            <person name="Forneris C.C."/>
            <person name="Gibson M.I."/>
            <person name="Moon K."/>
            <person name="Schramma K.R."/>
            <person name="Seyedsayamdost M.R."/>
        </authorList>
    </citation>
    <scope>NUCLEOTIDE SEQUENCE [LARGE SCALE GENOMIC DNA]</scope>
    <source>
        <strain evidence="3">ATCC 55076</strain>
    </source>
</reference>
<gene>
    <name evidence="2" type="ORF">BKM31_45980</name>
</gene>
<organism evidence="2 3">
    <name type="scientific">[Actinomadura] parvosata subsp. kistnae</name>
    <dbReference type="NCBI Taxonomy" id="1909395"/>
    <lineage>
        <taxon>Bacteria</taxon>
        <taxon>Bacillati</taxon>
        <taxon>Actinomycetota</taxon>
        <taxon>Actinomycetes</taxon>
        <taxon>Streptosporangiales</taxon>
        <taxon>Streptosporangiaceae</taxon>
        <taxon>Nonomuraea</taxon>
    </lineage>
</organism>
<dbReference type="KEGG" id="noa:BKM31_45980"/>
<evidence type="ECO:0000256" key="1">
    <source>
        <dbReference type="SAM" id="SignalP"/>
    </source>
</evidence>
<keyword evidence="1" id="KW-0732">Signal</keyword>